<dbReference type="AlphaFoldDB" id="A0A4P9X1D8"/>
<feature type="compositionally biased region" description="Basic and acidic residues" evidence="1">
    <location>
        <begin position="649"/>
        <end position="662"/>
    </location>
</feature>
<accession>A0A4P9X1D8</accession>
<feature type="compositionally biased region" description="Basic and acidic residues" evidence="1">
    <location>
        <begin position="368"/>
        <end position="384"/>
    </location>
</feature>
<evidence type="ECO:0008006" key="6">
    <source>
        <dbReference type="Google" id="ProtNLM"/>
    </source>
</evidence>
<evidence type="ECO:0000313" key="3">
    <source>
        <dbReference type="EMBL" id="RKP01868.1"/>
    </source>
</evidence>
<protein>
    <recommendedName>
        <fullName evidence="6">F-box domain-containing protein</fullName>
    </recommendedName>
</protein>
<feature type="compositionally biased region" description="Low complexity" evidence="1">
    <location>
        <begin position="106"/>
        <end position="115"/>
    </location>
</feature>
<name>A0A4P9X1D8_9FUNG</name>
<dbReference type="EMBL" id="ML009139">
    <property type="protein sequence ID" value="RKO97940.1"/>
    <property type="molecule type" value="Genomic_DNA"/>
</dbReference>
<proteinExistence type="predicted"/>
<evidence type="ECO:0000313" key="5">
    <source>
        <dbReference type="Proteomes" id="UP000274922"/>
    </source>
</evidence>
<feature type="region of interest" description="Disordered" evidence="1">
    <location>
        <begin position="635"/>
        <end position="670"/>
    </location>
</feature>
<evidence type="ECO:0000256" key="1">
    <source>
        <dbReference type="SAM" id="MobiDB-lite"/>
    </source>
</evidence>
<feature type="compositionally biased region" description="Pro residues" evidence="1">
    <location>
        <begin position="316"/>
        <end position="329"/>
    </location>
</feature>
<feature type="compositionally biased region" description="Basic and acidic residues" evidence="1">
    <location>
        <begin position="90"/>
        <end position="105"/>
    </location>
</feature>
<reference evidence="2" key="3">
    <citation type="submission" date="2018-08" db="EMBL/GenBank/DDBJ databases">
        <title>Leveraging single-cell genomics to expand the Fungal Tree of Life.</title>
        <authorList>
            <consortium name="DOE Joint Genome Institute"/>
            <person name="Ahrendt S.R."/>
            <person name="Quandt C.A."/>
            <person name="Ciobanu D."/>
            <person name="Clum A."/>
            <person name="Salamov A."/>
            <person name="Andreopoulos B."/>
            <person name="Cheng J.-F."/>
            <person name="Woyke T."/>
            <person name="Pelin A."/>
            <person name="Henrissat B."/>
            <person name="Reynolds N."/>
            <person name="Benny G.L."/>
            <person name="Smith M.E."/>
            <person name="James T.Y."/>
            <person name="Grigoriev I.V."/>
        </authorList>
    </citation>
    <scope>NUCLEOTIDE SEQUENCE</scope>
    <source>
        <strain evidence="2">ATCC 52028</strain>
    </source>
</reference>
<feature type="compositionally biased region" description="Low complexity" evidence="1">
    <location>
        <begin position="142"/>
        <end position="153"/>
    </location>
</feature>
<reference evidence="3" key="2">
    <citation type="submission" date="2018-04" db="EMBL/GenBank/DDBJ databases">
        <title>Leveraging single-cell genomics to expand the Fungal Tree of Life.</title>
        <authorList>
            <consortium name="DOE Joint Genome Institute"/>
            <person name="Ahrendt S.R."/>
            <person name="Quandt C.A."/>
            <person name="Ciobanu D."/>
            <person name="Clum A."/>
            <person name="Salamov A."/>
            <person name="Andreopoulos B."/>
            <person name="Cheng J.-F."/>
            <person name="Woyke T."/>
            <person name="Pelin A."/>
            <person name="Henrissat B."/>
            <person name="Benny G.L."/>
            <person name="Smith M.E."/>
            <person name="James T.Y."/>
            <person name="Grigoriev I.V."/>
        </authorList>
    </citation>
    <scope>NUCLEOTIDE SEQUENCE</scope>
    <source>
        <strain evidence="3">ATCC 52028</strain>
    </source>
</reference>
<feature type="compositionally biased region" description="Low complexity" evidence="1">
    <location>
        <begin position="1"/>
        <end position="18"/>
    </location>
</feature>
<dbReference type="Proteomes" id="UP000274922">
    <property type="component" value="Unassembled WGS sequence"/>
</dbReference>
<dbReference type="EMBL" id="ML014158">
    <property type="protein sequence ID" value="RKP01868.1"/>
    <property type="molecule type" value="Genomic_DNA"/>
</dbReference>
<evidence type="ECO:0000313" key="2">
    <source>
        <dbReference type="EMBL" id="RKO97940.1"/>
    </source>
</evidence>
<feature type="compositionally biased region" description="Low complexity" evidence="1">
    <location>
        <begin position="330"/>
        <end position="340"/>
    </location>
</feature>
<evidence type="ECO:0000313" key="4">
    <source>
        <dbReference type="Proteomes" id="UP000268535"/>
    </source>
</evidence>
<keyword evidence="5" id="KW-1185">Reference proteome</keyword>
<feature type="region of interest" description="Disordered" evidence="1">
    <location>
        <begin position="277"/>
        <end position="403"/>
    </location>
</feature>
<organism evidence="2 4">
    <name type="scientific">Caulochytrium protostelioides</name>
    <dbReference type="NCBI Taxonomy" id="1555241"/>
    <lineage>
        <taxon>Eukaryota</taxon>
        <taxon>Fungi</taxon>
        <taxon>Fungi incertae sedis</taxon>
        <taxon>Chytridiomycota</taxon>
        <taxon>Chytridiomycota incertae sedis</taxon>
        <taxon>Chytridiomycetes</taxon>
        <taxon>Caulochytriales</taxon>
        <taxon>Caulochytriaceae</taxon>
        <taxon>Caulochytrium</taxon>
    </lineage>
</organism>
<reference evidence="4 5" key="1">
    <citation type="journal article" date="2018" name="Nat. Microbiol.">
        <title>Leveraging single-cell genomics to expand the fungal tree of life.</title>
        <authorList>
            <person name="Ahrendt S.R."/>
            <person name="Quandt C.A."/>
            <person name="Ciobanu D."/>
            <person name="Clum A."/>
            <person name="Salamov A."/>
            <person name="Andreopoulos B."/>
            <person name="Cheng J.F."/>
            <person name="Woyke T."/>
            <person name="Pelin A."/>
            <person name="Henrissat B."/>
            <person name="Reynolds N.K."/>
            <person name="Benny G.L."/>
            <person name="Smith M.E."/>
            <person name="James T.Y."/>
            <person name="Grigoriev I.V."/>
        </authorList>
    </citation>
    <scope>NUCLEOTIDE SEQUENCE [LARGE SCALE GENOMIC DNA]</scope>
    <source>
        <strain evidence="4 5">ATCC 52028</strain>
    </source>
</reference>
<gene>
    <name evidence="2" type="ORF">CAUPRSCDRAFT_10425</name>
    <name evidence="3" type="ORF">CXG81DRAFT_18369</name>
</gene>
<feature type="region of interest" description="Disordered" evidence="1">
    <location>
        <begin position="90"/>
        <end position="153"/>
    </location>
</feature>
<sequence>MPGCASASTDAGADATAANQDESGISGKRPFGAIAGTGPPSRDHATPDSPWVGGQSATGLSAAGAGVVFGADGFGDGNADAEADAETDLGAKTDAHGEGDMEGVRPDAGARANARPRADARMPVDADADTAPSRAKKRRLETVTASPGSAAAPSAAVGLPCLPPVASVVPPADPPSTTVPTLAGSTASADPASAAAAPLMTPMAPRVTRALSVILSNAEILETIFCYVSTRDLDEWRRVSQQWRHCSQAVLRARGQQRLVLRLIMGSTGATHSFVDFTGSETTANPLQDTQPDDPRIVWPPEHLNHSHRGLAPTRAAPPPPSSPPPSDGPAPGLHQAGVDDGVDGGTGQTAGHDVDHSAGSGASNEAGDNHGGGHGDGHDDGSHGDGVQGARAPSPAPAPPPPTIDGLLEFFVMVEVPLVCTDQYLKNDGRHVIRKYEPAPAWRGRPHYLDRYIHRTCLHSIGVYDGPPADVVDATGKTLLAEMAPREGHATAPSQVVQVRSGPLLLRRAVAAAPLHRATARSAIYGSDFVLEYTACPKQPLPSAEAVALAASTCGLSDFAPAPAYPRYLQGETEPAEGLAVTALYVEVATLTHPARQRDEGGTAARRRQLGLSPNAMFLTKALREAAARGTVPDQLGFPSEAIGTGTGEEKHTDHSHRSDSGHSLSALPGMRRIVTPSAASSTATSTEDPDCDLDPDAMLSAPELVAQLPASDIVNGRLRGHSGLYDVALWRRVQQMSLARGWALTLDLWPESIMYLIRKYLFSGNTSERRLQDKLREVAQDGWLTQLYDQDAAMTLKKALQTANHYRASFGADSVMYTRQCEIVAARILTERALGPLYARCLGYRGAMTDASALTAFLQRWSGSRMYVRQAQYVVQAIVERVLSDMDAIFGF</sequence>
<dbReference type="Proteomes" id="UP000268535">
    <property type="component" value="Unassembled WGS sequence"/>
</dbReference>
<feature type="region of interest" description="Disordered" evidence="1">
    <location>
        <begin position="1"/>
        <end position="58"/>
    </location>
</feature>
<feature type="compositionally biased region" description="Polar residues" evidence="1">
    <location>
        <begin position="279"/>
        <end position="290"/>
    </location>
</feature>